<keyword evidence="3" id="KW-1185">Reference proteome</keyword>
<evidence type="ECO:0000313" key="2">
    <source>
        <dbReference type="EMBL" id="TEA17830.1"/>
    </source>
</evidence>
<comment type="similarity">
    <text evidence="1">Belongs to the CoA-transferase III family.</text>
</comment>
<dbReference type="InterPro" id="IPR023606">
    <property type="entry name" value="CoA-Trfase_III_dom_1_sf"/>
</dbReference>
<dbReference type="InterPro" id="IPR052985">
    <property type="entry name" value="CoA-trans_III_biosynth/detox"/>
</dbReference>
<sequence length="575" mass="63549">MGSLADYSVPQEAKAVFMTGILDNPVMNNLPGDLKSLAQHVKFEGNSKPSVPLNWKFAESVAALKALEATMLSRLIQKKYSVEPMDITIDTDHASLFFFSPLVASMMGPDGKATPMAMASFMPEGKRMFPDTDKHRCSASLHRQLATNIYKTKDGQCYQIHGGINPDPMLEALGLPADGETIDTYDSVVERFKNLVAKYDYKDFDELINNKARQAGVIAWSSEDYFASEQGKACSKVGLYEILQGGNTAQPASWWPENEGLPSSSSRPLAGLKIVDLSRIIAGPAISRGLAEMGASVMRVTSPNVTDMSVLHQDLNWGKWNCHLDLDRDEDKEKLRALIREADVVVDGYRPGVMQKLGFGRDDVFKLVEERDRGIIHLRENCYGWHGPWKDRAGWQQISDACCGVSLGYGRAMGHDEAVTPAFPVADFCAGVCGSTAVLDALMRRAESGGSYGVDVALNYYTQWLVKTCGTYPEPVWKEVWERHGSPVFRHYHAMPYTVPAVSKLLYAHDASTLFQTHFFETRASKAVGGEFMVVKPVAQFDNHGVDLKYNVGTRGNGVDQPVWPKDLSVEVVKN</sequence>
<dbReference type="InterPro" id="IPR003673">
    <property type="entry name" value="CoA-Trfase_fam_III"/>
</dbReference>
<accession>A0A4R8THX3</accession>
<dbReference type="AlphaFoldDB" id="A0A4R8THX3"/>
<comment type="caution">
    <text evidence="2">The sequence shown here is derived from an EMBL/GenBank/DDBJ whole genome shotgun (WGS) entry which is preliminary data.</text>
</comment>
<name>A0A4R8THX3_9PEZI</name>
<gene>
    <name evidence="2" type="primary">smtB-1</name>
    <name evidence="2" type="ORF">C8034_v011678</name>
</gene>
<dbReference type="PANTHER" id="PTHR48229:SF2">
    <property type="entry name" value="CAIB_BAIF FAMILY PROTEIN"/>
    <property type="match status" value="1"/>
</dbReference>
<evidence type="ECO:0000313" key="3">
    <source>
        <dbReference type="Proteomes" id="UP000295604"/>
    </source>
</evidence>
<dbReference type="PANTHER" id="PTHR48229">
    <property type="entry name" value="CAIB/BAIF FAMILY ENZYME (AFU_ORTHOLOGUE AFUA_1G05360)-RELATED"/>
    <property type="match status" value="1"/>
</dbReference>
<dbReference type="SUPFAM" id="SSF89796">
    <property type="entry name" value="CoA-transferase family III (CaiB/BaiF)"/>
    <property type="match status" value="2"/>
</dbReference>
<dbReference type="EMBL" id="QAPF01000078">
    <property type="protein sequence ID" value="TEA17830.1"/>
    <property type="molecule type" value="Genomic_DNA"/>
</dbReference>
<evidence type="ECO:0000256" key="1">
    <source>
        <dbReference type="ARBA" id="ARBA00008383"/>
    </source>
</evidence>
<dbReference type="Pfam" id="PF02515">
    <property type="entry name" value="CoA_transf_3"/>
    <property type="match status" value="1"/>
</dbReference>
<dbReference type="GO" id="GO:0016740">
    <property type="term" value="F:transferase activity"/>
    <property type="evidence" value="ECO:0007669"/>
    <property type="project" value="UniProtKB-KW"/>
</dbReference>
<reference evidence="2 3" key="1">
    <citation type="submission" date="2018-11" db="EMBL/GenBank/DDBJ databases">
        <title>Genome sequence and assembly of Colletotrichum sidae.</title>
        <authorList>
            <person name="Gan P."/>
            <person name="Shirasu K."/>
        </authorList>
    </citation>
    <scope>NUCLEOTIDE SEQUENCE [LARGE SCALE GENOMIC DNA]</scope>
    <source>
        <strain evidence="2 3">CBS 518.97</strain>
    </source>
</reference>
<keyword evidence="2" id="KW-0808">Transferase</keyword>
<protein>
    <submittedName>
        <fullName evidence="2">Succinyl-CoA--L-malate CoA-transferase beta subunit</fullName>
    </submittedName>
</protein>
<dbReference type="Gene3D" id="3.40.50.10540">
    <property type="entry name" value="Crotonobetainyl-coa:carnitine coa-transferase, domain 1"/>
    <property type="match status" value="1"/>
</dbReference>
<dbReference type="Proteomes" id="UP000295604">
    <property type="component" value="Unassembled WGS sequence"/>
</dbReference>
<organism evidence="2 3">
    <name type="scientific">Colletotrichum sidae</name>
    <dbReference type="NCBI Taxonomy" id="1347389"/>
    <lineage>
        <taxon>Eukaryota</taxon>
        <taxon>Fungi</taxon>
        <taxon>Dikarya</taxon>
        <taxon>Ascomycota</taxon>
        <taxon>Pezizomycotina</taxon>
        <taxon>Sordariomycetes</taxon>
        <taxon>Hypocreomycetidae</taxon>
        <taxon>Glomerellales</taxon>
        <taxon>Glomerellaceae</taxon>
        <taxon>Colletotrichum</taxon>
        <taxon>Colletotrichum orbiculare species complex</taxon>
    </lineage>
</organism>
<proteinExistence type="inferred from homology"/>